<organism evidence="7 8">
    <name type="scientific">Odynerus spinipes</name>
    <dbReference type="NCBI Taxonomy" id="1348599"/>
    <lineage>
        <taxon>Eukaryota</taxon>
        <taxon>Metazoa</taxon>
        <taxon>Ecdysozoa</taxon>
        <taxon>Arthropoda</taxon>
        <taxon>Hexapoda</taxon>
        <taxon>Insecta</taxon>
        <taxon>Pterygota</taxon>
        <taxon>Neoptera</taxon>
        <taxon>Endopterygota</taxon>
        <taxon>Hymenoptera</taxon>
        <taxon>Apocrita</taxon>
        <taxon>Aculeata</taxon>
        <taxon>Vespoidea</taxon>
        <taxon>Vespidae</taxon>
        <taxon>Eumeninae</taxon>
        <taxon>Odynerus</taxon>
    </lineage>
</organism>
<dbReference type="GO" id="GO:0022857">
    <property type="term" value="F:transmembrane transporter activity"/>
    <property type="evidence" value="ECO:0007669"/>
    <property type="project" value="InterPro"/>
</dbReference>
<dbReference type="Pfam" id="PF00083">
    <property type="entry name" value="Sugar_tr"/>
    <property type="match status" value="1"/>
</dbReference>
<dbReference type="InterPro" id="IPR036259">
    <property type="entry name" value="MFS_trans_sf"/>
</dbReference>
<evidence type="ECO:0000313" key="8">
    <source>
        <dbReference type="Proteomes" id="UP001258017"/>
    </source>
</evidence>
<sequence>MLEKAFKDHVPLDVIQDAMGSMGPWHIVIAVALSLVKFPVAWHQLSIVFLAPPTTFWCVSPESATNESVKYKCYVDVGNGTMDKCTDFRYDKRVFRETIITEWDLVCDREQLTNLVQSCTMFGVLMGNFLFSSVADRIGRKKPLMIAIALQSITGVVSAYAPWYELFLLFKFISALATGGTMLVSFVLLMEIVGIEWRSPMSVLFHVPFILGHIMTPLVSYLTHTWQKFQLAISIPAIFLLSYYWIIPESPRWLLAVGRPEEAEIILTKAARRNKVPLENVKRAIESHECQKSTRQTKNKNYNFTHLFRTPNMRLKSICIFINWFTCGSCFFGVAQYMGTLDGNVFINVAVSAALELPGTMIVLFLISRVSRLKILMGGNFLTGLSLLSMILVSDPTARVCLASIGLAGIAISFPTVYLYSSEIFPTVVRNIGVGLGSVCARLGSVIAPYIATVGNVQPWLPPVIFGGGQLIGAGLCLLLPETMDCELPETIQDGENFGKKTAAQDTS</sequence>
<feature type="transmembrane region" description="Helical" evidence="5">
    <location>
        <begin position="144"/>
        <end position="163"/>
    </location>
</feature>
<name>A0AAD9RMA1_9HYME</name>
<feature type="transmembrane region" description="Helical" evidence="5">
    <location>
        <begin position="318"/>
        <end position="339"/>
    </location>
</feature>
<keyword evidence="3 5" id="KW-1133">Transmembrane helix</keyword>
<comment type="caution">
    <text evidence="7">The sequence shown here is derived from an EMBL/GenBank/DDBJ whole genome shotgun (WGS) entry which is preliminary data.</text>
</comment>
<evidence type="ECO:0000259" key="6">
    <source>
        <dbReference type="PROSITE" id="PS50850"/>
    </source>
</evidence>
<protein>
    <recommendedName>
        <fullName evidence="6">Major facilitator superfamily (MFS) profile domain-containing protein</fullName>
    </recommendedName>
</protein>
<dbReference type="PROSITE" id="PS50850">
    <property type="entry name" value="MFS"/>
    <property type="match status" value="1"/>
</dbReference>
<feature type="domain" description="Major facilitator superfamily (MFS) profile" evidence="6">
    <location>
        <begin position="29"/>
        <end position="485"/>
    </location>
</feature>
<dbReference type="CDD" id="cd17317">
    <property type="entry name" value="MFS_SLC22"/>
    <property type="match status" value="1"/>
</dbReference>
<proteinExistence type="predicted"/>
<dbReference type="PANTHER" id="PTHR24064">
    <property type="entry name" value="SOLUTE CARRIER FAMILY 22 MEMBER"/>
    <property type="match status" value="1"/>
</dbReference>
<feature type="transmembrane region" description="Helical" evidence="5">
    <location>
        <begin position="202"/>
        <end position="223"/>
    </location>
</feature>
<comment type="subcellular location">
    <subcellularLocation>
        <location evidence="1">Membrane</location>
        <topology evidence="1">Multi-pass membrane protein</topology>
    </subcellularLocation>
</comment>
<evidence type="ECO:0000256" key="3">
    <source>
        <dbReference type="ARBA" id="ARBA00022989"/>
    </source>
</evidence>
<evidence type="ECO:0000256" key="2">
    <source>
        <dbReference type="ARBA" id="ARBA00022692"/>
    </source>
</evidence>
<feature type="transmembrane region" description="Helical" evidence="5">
    <location>
        <begin position="400"/>
        <end position="420"/>
    </location>
</feature>
<evidence type="ECO:0000256" key="4">
    <source>
        <dbReference type="ARBA" id="ARBA00023136"/>
    </source>
</evidence>
<accession>A0AAD9RMA1</accession>
<reference evidence="7" key="1">
    <citation type="submission" date="2021-08" db="EMBL/GenBank/DDBJ databases">
        <authorList>
            <person name="Misof B."/>
            <person name="Oliver O."/>
            <person name="Podsiadlowski L."/>
            <person name="Donath A."/>
            <person name="Peters R."/>
            <person name="Mayer C."/>
            <person name="Rust J."/>
            <person name="Gunkel S."/>
            <person name="Lesny P."/>
            <person name="Martin S."/>
            <person name="Oeyen J.P."/>
            <person name="Petersen M."/>
            <person name="Panagiotis P."/>
            <person name="Wilbrandt J."/>
            <person name="Tanja T."/>
        </authorList>
    </citation>
    <scope>NUCLEOTIDE SEQUENCE</scope>
    <source>
        <strain evidence="7">GBR_01_08_01A</strain>
        <tissue evidence="7">Thorax + abdomen</tissue>
    </source>
</reference>
<reference evidence="7" key="2">
    <citation type="journal article" date="2023" name="Commun. Biol.">
        <title>Intrasexual cuticular hydrocarbon dimorphism in a wasp sheds light on hydrocarbon biosynthesis genes in Hymenoptera.</title>
        <authorList>
            <person name="Moris V.C."/>
            <person name="Podsiadlowski L."/>
            <person name="Martin S."/>
            <person name="Oeyen J.P."/>
            <person name="Donath A."/>
            <person name="Petersen M."/>
            <person name="Wilbrandt J."/>
            <person name="Misof B."/>
            <person name="Liedtke D."/>
            <person name="Thamm M."/>
            <person name="Scheiner R."/>
            <person name="Schmitt T."/>
            <person name="Niehuis O."/>
        </authorList>
    </citation>
    <scope>NUCLEOTIDE SEQUENCE</scope>
    <source>
        <strain evidence="7">GBR_01_08_01A</strain>
    </source>
</reference>
<feature type="transmembrane region" description="Helical" evidence="5">
    <location>
        <begin position="345"/>
        <end position="368"/>
    </location>
</feature>
<evidence type="ECO:0000313" key="7">
    <source>
        <dbReference type="EMBL" id="KAK2582312.1"/>
    </source>
</evidence>
<dbReference type="InterPro" id="IPR005828">
    <property type="entry name" value="MFS_sugar_transport-like"/>
</dbReference>
<dbReference type="Gene3D" id="1.20.1250.20">
    <property type="entry name" value="MFS general substrate transporter like domains"/>
    <property type="match status" value="1"/>
</dbReference>
<keyword evidence="2 5" id="KW-0812">Transmembrane</keyword>
<dbReference type="GO" id="GO:0016020">
    <property type="term" value="C:membrane"/>
    <property type="evidence" value="ECO:0007669"/>
    <property type="project" value="UniProtKB-SubCell"/>
</dbReference>
<feature type="transmembrane region" description="Helical" evidence="5">
    <location>
        <begin position="432"/>
        <end position="454"/>
    </location>
</feature>
<feature type="transmembrane region" description="Helical" evidence="5">
    <location>
        <begin position="375"/>
        <end position="394"/>
    </location>
</feature>
<dbReference type="SUPFAM" id="SSF103473">
    <property type="entry name" value="MFS general substrate transporter"/>
    <property type="match status" value="1"/>
</dbReference>
<feature type="transmembrane region" description="Helical" evidence="5">
    <location>
        <begin position="169"/>
        <end position="190"/>
    </location>
</feature>
<dbReference type="InterPro" id="IPR020846">
    <property type="entry name" value="MFS_dom"/>
</dbReference>
<dbReference type="AlphaFoldDB" id="A0AAD9RMA1"/>
<keyword evidence="4 5" id="KW-0472">Membrane</keyword>
<dbReference type="Proteomes" id="UP001258017">
    <property type="component" value="Unassembled WGS sequence"/>
</dbReference>
<dbReference type="EMBL" id="JAIFRP010000031">
    <property type="protein sequence ID" value="KAK2582312.1"/>
    <property type="molecule type" value="Genomic_DNA"/>
</dbReference>
<gene>
    <name evidence="7" type="ORF">KPH14_004651</name>
</gene>
<feature type="transmembrane region" description="Helical" evidence="5">
    <location>
        <begin position="460"/>
        <end position="480"/>
    </location>
</feature>
<evidence type="ECO:0000256" key="5">
    <source>
        <dbReference type="SAM" id="Phobius"/>
    </source>
</evidence>
<feature type="transmembrane region" description="Helical" evidence="5">
    <location>
        <begin position="229"/>
        <end position="246"/>
    </location>
</feature>
<evidence type="ECO:0000256" key="1">
    <source>
        <dbReference type="ARBA" id="ARBA00004141"/>
    </source>
</evidence>
<keyword evidence="8" id="KW-1185">Reference proteome</keyword>